<proteinExistence type="inferred from homology"/>
<dbReference type="GO" id="GO:0042147">
    <property type="term" value="P:retrograde transport, endosome to Golgi"/>
    <property type="evidence" value="ECO:0007669"/>
    <property type="project" value="InterPro"/>
</dbReference>
<dbReference type="PANTHER" id="PTHR21493">
    <property type="entry name" value="CGI-141-RELATED/LIPASE CONTAINING PROTEIN"/>
    <property type="match status" value="1"/>
</dbReference>
<organism evidence="8 9">
    <name type="scientific">Eremothecium gossypii (strain ATCC 10895 / CBS 109.51 / FGSC 9923 / NRRL Y-1056)</name>
    <name type="common">Yeast</name>
    <name type="synonym">Ashbya gossypii</name>
    <dbReference type="NCBI Taxonomy" id="284811"/>
    <lineage>
        <taxon>Eukaryota</taxon>
        <taxon>Fungi</taxon>
        <taxon>Dikarya</taxon>
        <taxon>Ascomycota</taxon>
        <taxon>Saccharomycotina</taxon>
        <taxon>Saccharomycetes</taxon>
        <taxon>Saccharomycetales</taxon>
        <taxon>Saccharomycetaceae</taxon>
        <taxon>Eremothecium</taxon>
    </lineage>
</organism>
<sequence length="138" mass="15176">MWLTESQKFGVAFTFGGCLFFLFGMFTLFDRALLTLGNILFLIGVLLIIGPARTYTFFARPASRRGSILFVVGLTLILFKWTFTGFVLESLGIVGLFGNFFSVIVQFLRSLPVVGPLLSHPAVAPVVDRLAGLRVLPV</sequence>
<dbReference type="OMA" id="MWLTDAQ"/>
<dbReference type="InParanoid" id="Q74Z69"/>
<gene>
    <name evidence="8" type="ORF">AGOS_AGR337W</name>
</gene>
<dbReference type="GO" id="GO:0000139">
    <property type="term" value="C:Golgi membrane"/>
    <property type="evidence" value="ECO:0000318"/>
    <property type="project" value="GO_Central"/>
</dbReference>
<dbReference type="FunCoup" id="Q74Z69">
    <property type="interactions" value="855"/>
</dbReference>
<accession>Q74Z69</accession>
<dbReference type="RefSeq" id="NP_987003.1">
    <property type="nucleotide sequence ID" value="NM_212065.1"/>
</dbReference>
<keyword evidence="9" id="KW-1185">Reference proteome</keyword>
<keyword evidence="5 7" id="KW-0472">Membrane</keyword>
<reference evidence="8 9" key="1">
    <citation type="journal article" date="2004" name="Science">
        <title>The Ashbya gossypii genome as a tool for mapping the ancient Saccharomyces cerevisiae genome.</title>
        <authorList>
            <person name="Dietrich F.S."/>
            <person name="Voegeli S."/>
            <person name="Brachat S."/>
            <person name="Lerch A."/>
            <person name="Gates K."/>
            <person name="Steiner S."/>
            <person name="Mohr C."/>
            <person name="Pohlmann R."/>
            <person name="Luedi P."/>
            <person name="Choi S."/>
            <person name="Wing R.A."/>
            <person name="Flavier A."/>
            <person name="Gaffney T.D."/>
            <person name="Philippsen P."/>
        </authorList>
    </citation>
    <scope>NUCLEOTIDE SEQUENCE [LARGE SCALE GENOMIC DNA]</scope>
    <source>
        <strain evidence="9">ATCC 10895 / CBS 109.51 / FGSC 9923 / NRRL Y-1056</strain>
    </source>
</reference>
<comment type="similarity">
    <text evidence="6">Belongs to the GOT1 family.</text>
</comment>
<dbReference type="eggNOG" id="KOG1743">
    <property type="taxonomic scope" value="Eukaryota"/>
</dbReference>
<dbReference type="InterPro" id="IPR045176">
    <property type="entry name" value="Got1"/>
</dbReference>
<dbReference type="EMBL" id="AE016820">
    <property type="protein sequence ID" value="AAS54827.1"/>
    <property type="molecule type" value="Genomic_DNA"/>
</dbReference>
<evidence type="ECO:0000256" key="3">
    <source>
        <dbReference type="ARBA" id="ARBA00022989"/>
    </source>
</evidence>
<evidence type="ECO:0000313" key="9">
    <source>
        <dbReference type="Proteomes" id="UP000000591"/>
    </source>
</evidence>
<dbReference type="HOGENOM" id="CLU_124519_1_0_1"/>
<dbReference type="GO" id="GO:0000137">
    <property type="term" value="C:Golgi cis cisterna"/>
    <property type="evidence" value="ECO:0000318"/>
    <property type="project" value="GO_Central"/>
</dbReference>
<reference evidence="9" key="2">
    <citation type="journal article" date="2013" name="G3 (Bethesda)">
        <title>Genomes of Ashbya fungi isolated from insects reveal four mating-type loci, numerous translocations, lack of transposons, and distinct gene duplications.</title>
        <authorList>
            <person name="Dietrich F.S."/>
            <person name="Voegeli S."/>
            <person name="Kuo S."/>
            <person name="Philippsen P."/>
        </authorList>
    </citation>
    <scope>GENOME REANNOTATION</scope>
    <source>
        <strain evidence="9">ATCC 10895 / CBS 109.51 / FGSC 9923 / NRRL Y-1056</strain>
    </source>
</reference>
<dbReference type="GO" id="GO:0005783">
    <property type="term" value="C:endoplasmic reticulum"/>
    <property type="evidence" value="ECO:0000318"/>
    <property type="project" value="GO_Central"/>
</dbReference>
<evidence type="ECO:0000256" key="7">
    <source>
        <dbReference type="SAM" id="Phobius"/>
    </source>
</evidence>
<dbReference type="KEGG" id="ago:AGOS_AGR337W"/>
<evidence type="ECO:0000313" key="8">
    <source>
        <dbReference type="EMBL" id="AAS54827.1"/>
    </source>
</evidence>
<dbReference type="OrthoDB" id="204784at2759"/>
<keyword evidence="3 7" id="KW-1133">Transmembrane helix</keyword>
<dbReference type="PANTHER" id="PTHR21493:SF9">
    <property type="entry name" value="GOLGI TRANSPORT PROTEIN 1-RELATED"/>
    <property type="match status" value="1"/>
</dbReference>
<evidence type="ECO:0000256" key="6">
    <source>
        <dbReference type="ARBA" id="ARBA00025799"/>
    </source>
</evidence>
<evidence type="ECO:0000256" key="1">
    <source>
        <dbReference type="ARBA" id="ARBA00004653"/>
    </source>
</evidence>
<evidence type="ECO:0000256" key="4">
    <source>
        <dbReference type="ARBA" id="ARBA00023034"/>
    </source>
</evidence>
<feature type="transmembrane region" description="Helical" evidence="7">
    <location>
        <begin position="35"/>
        <end position="55"/>
    </location>
</feature>
<protein>
    <submittedName>
        <fullName evidence="8">AGR337Wp</fullName>
    </submittedName>
</protein>
<dbReference type="Pfam" id="PF04178">
    <property type="entry name" value="Got1"/>
    <property type="match status" value="1"/>
</dbReference>
<dbReference type="AlphaFoldDB" id="Q74Z69"/>
<feature type="transmembrane region" description="Helical" evidence="7">
    <location>
        <begin position="9"/>
        <end position="29"/>
    </location>
</feature>
<dbReference type="GeneID" id="4623306"/>
<dbReference type="GO" id="GO:0030134">
    <property type="term" value="C:COPII-coated ER to Golgi transport vesicle"/>
    <property type="evidence" value="ECO:0000318"/>
    <property type="project" value="GO_Central"/>
</dbReference>
<dbReference type="Proteomes" id="UP000000591">
    <property type="component" value="Chromosome VII"/>
</dbReference>
<keyword evidence="2 7" id="KW-0812">Transmembrane</keyword>
<dbReference type="GO" id="GO:0006888">
    <property type="term" value="P:endoplasmic reticulum to Golgi vesicle-mediated transport"/>
    <property type="evidence" value="ECO:0007669"/>
    <property type="project" value="InterPro"/>
</dbReference>
<dbReference type="GO" id="GO:0005829">
    <property type="term" value="C:cytosol"/>
    <property type="evidence" value="ECO:0007669"/>
    <property type="project" value="GOC"/>
</dbReference>
<dbReference type="InterPro" id="IPR007305">
    <property type="entry name" value="Vesicle_transpt_Got1/SFT2"/>
</dbReference>
<evidence type="ECO:0000256" key="2">
    <source>
        <dbReference type="ARBA" id="ARBA00022692"/>
    </source>
</evidence>
<evidence type="ECO:0000256" key="5">
    <source>
        <dbReference type="ARBA" id="ARBA00023136"/>
    </source>
</evidence>
<keyword evidence="4" id="KW-0333">Golgi apparatus</keyword>
<name>Q74Z69_EREGS</name>
<feature type="transmembrane region" description="Helical" evidence="7">
    <location>
        <begin position="67"/>
        <end position="84"/>
    </location>
</feature>
<comment type="subcellular location">
    <subcellularLocation>
        <location evidence="1">Golgi apparatus membrane</location>
        <topology evidence="1">Multi-pass membrane protein</topology>
    </subcellularLocation>
</comment>
<dbReference type="STRING" id="284811.Q74Z69"/>